<protein>
    <recommendedName>
        <fullName evidence="3">F-box domain-containing protein</fullName>
    </recommendedName>
</protein>
<keyword evidence="2" id="KW-1185">Reference proteome</keyword>
<dbReference type="Gene3D" id="3.80.10.10">
    <property type="entry name" value="Ribonuclease Inhibitor"/>
    <property type="match status" value="1"/>
</dbReference>
<dbReference type="SUPFAM" id="SSF52047">
    <property type="entry name" value="RNI-like"/>
    <property type="match status" value="1"/>
</dbReference>
<gene>
    <name evidence="1" type="ORF">ODALV1_LOCUS15481</name>
</gene>
<dbReference type="EMBL" id="CAXLJM020000048">
    <property type="protein sequence ID" value="CAL8112094.1"/>
    <property type="molecule type" value="Genomic_DNA"/>
</dbReference>
<evidence type="ECO:0008006" key="3">
    <source>
        <dbReference type="Google" id="ProtNLM"/>
    </source>
</evidence>
<evidence type="ECO:0000313" key="1">
    <source>
        <dbReference type="EMBL" id="CAL8112094.1"/>
    </source>
</evidence>
<reference evidence="1 2" key="1">
    <citation type="submission" date="2024-08" db="EMBL/GenBank/DDBJ databases">
        <authorList>
            <person name="Cucini C."/>
            <person name="Frati F."/>
        </authorList>
    </citation>
    <scope>NUCLEOTIDE SEQUENCE [LARGE SCALE GENOMIC DNA]</scope>
</reference>
<evidence type="ECO:0000313" key="2">
    <source>
        <dbReference type="Proteomes" id="UP001642540"/>
    </source>
</evidence>
<dbReference type="Proteomes" id="UP001642540">
    <property type="component" value="Unassembled WGS sequence"/>
</dbReference>
<dbReference type="InterPro" id="IPR032675">
    <property type="entry name" value="LRR_dom_sf"/>
</dbReference>
<comment type="caution">
    <text evidence="1">The sequence shown here is derived from an EMBL/GenBank/DDBJ whole genome shotgun (WGS) entry which is preliminary data.</text>
</comment>
<name>A0ABP1QV15_9HEXA</name>
<sequence>MDAANVVLASSTSSITDLPPEMLKLILAELDNDQNSLLPYRLVHPQWKAIIHDLLEEKCLKRKLDGCPEVCIVEKDTNNELVILCPARILEHTGNPFPSSSLKVSNSIKDTTLHRAQPHYQQRSQPNSNQSQKVHLEQFISKFGNCVTSFTLQGLVTSSDVIANILSHLTNLKTLIVAQTIILDSKYDNLPQLFNRSLTTLELRKSSFKSMVTMKEMKVSTWFFAAYSNQLKKLVLHFSPLSVADPRLIPKGIISDHGGAFNPFGNLQELRITGPIDFFRCRLCIPPLKRLIIIGMKEMDAKELMLFIHKFSNTLERLELNFKWDNLFHVNCEVFGLLRNPMNSIPFGVHAAVVLKLLSIPMLKFPKLKHFTVAYPNTDAELRIINEAFLVKFPALQRLQLLLFGGRLPLPSLQCHNEYYIELLQNQTRSIQDFFRGVNYWKLCSGLKSISVVARKQETIPDETGDVVGGLVYSTTRDEYESSNVTFM</sequence>
<proteinExistence type="predicted"/>
<accession>A0ABP1QV15</accession>
<organism evidence="1 2">
    <name type="scientific">Orchesella dallaii</name>
    <dbReference type="NCBI Taxonomy" id="48710"/>
    <lineage>
        <taxon>Eukaryota</taxon>
        <taxon>Metazoa</taxon>
        <taxon>Ecdysozoa</taxon>
        <taxon>Arthropoda</taxon>
        <taxon>Hexapoda</taxon>
        <taxon>Collembola</taxon>
        <taxon>Entomobryomorpha</taxon>
        <taxon>Entomobryoidea</taxon>
        <taxon>Orchesellidae</taxon>
        <taxon>Orchesellinae</taxon>
        <taxon>Orchesella</taxon>
    </lineage>
</organism>